<dbReference type="Proteomes" id="UP000568050">
    <property type="component" value="Unassembled WGS sequence"/>
</dbReference>
<dbReference type="CDD" id="cd03408">
    <property type="entry name" value="SPFH_like_u1"/>
    <property type="match status" value="1"/>
</dbReference>
<dbReference type="GO" id="GO:0008233">
    <property type="term" value="F:peptidase activity"/>
    <property type="evidence" value="ECO:0007669"/>
    <property type="project" value="UniProtKB-KW"/>
</dbReference>
<dbReference type="RefSeq" id="WP_183374811.1">
    <property type="nucleotide sequence ID" value="NZ_CBCSFZ010000019.1"/>
</dbReference>
<feature type="compositionally biased region" description="Gly residues" evidence="1">
    <location>
        <begin position="361"/>
        <end position="376"/>
    </location>
</feature>
<dbReference type="PANTHER" id="PTHR37826">
    <property type="entry name" value="FLOTILLIN BAND_7_5 DOMAIN PROTEIN"/>
    <property type="match status" value="1"/>
</dbReference>
<protein>
    <submittedName>
        <fullName evidence="2">Membrane protease subunit (Stomatin/prohibitin family)</fullName>
    </submittedName>
</protein>
<keyword evidence="3" id="KW-1185">Reference proteome</keyword>
<reference evidence="2 3" key="1">
    <citation type="submission" date="2020-08" db="EMBL/GenBank/DDBJ databases">
        <title>Sequencing the genomes of 1000 actinobacteria strains.</title>
        <authorList>
            <person name="Klenk H.-P."/>
        </authorList>
    </citation>
    <scope>NUCLEOTIDE SEQUENCE [LARGE SCALE GENOMIC DNA]</scope>
    <source>
        <strain evidence="2 3">DSM 23040</strain>
    </source>
</reference>
<dbReference type="AlphaFoldDB" id="A0A839QYY9"/>
<dbReference type="PANTHER" id="PTHR37826:SF2">
    <property type="entry name" value="ZINC-RIBBON DOMAIN-CONTAINING PROTEIN"/>
    <property type="match status" value="1"/>
</dbReference>
<evidence type="ECO:0000313" key="2">
    <source>
        <dbReference type="EMBL" id="MBB3022617.1"/>
    </source>
</evidence>
<gene>
    <name evidence="2" type="ORF">FHX50_000865</name>
</gene>
<organism evidence="2 3">
    <name type="scientific">Helcobacillus massiliensis</name>
    <dbReference type="NCBI Taxonomy" id="521392"/>
    <lineage>
        <taxon>Bacteria</taxon>
        <taxon>Bacillati</taxon>
        <taxon>Actinomycetota</taxon>
        <taxon>Actinomycetes</taxon>
        <taxon>Micrococcales</taxon>
        <taxon>Dermabacteraceae</taxon>
        <taxon>Helcobacillus</taxon>
    </lineage>
</organism>
<dbReference type="GO" id="GO:0006508">
    <property type="term" value="P:proteolysis"/>
    <property type="evidence" value="ECO:0007669"/>
    <property type="project" value="UniProtKB-KW"/>
</dbReference>
<comment type="caution">
    <text evidence="2">The sequence shown here is derived from an EMBL/GenBank/DDBJ whole genome shotgun (WGS) entry which is preliminary data.</text>
</comment>
<accession>A0A839QYY9</accession>
<name>A0A839QYY9_9MICO</name>
<feature type="region of interest" description="Disordered" evidence="1">
    <location>
        <begin position="340"/>
        <end position="388"/>
    </location>
</feature>
<dbReference type="EMBL" id="JACHWP010000001">
    <property type="protein sequence ID" value="MBB3022617.1"/>
    <property type="molecule type" value="Genomic_DNA"/>
</dbReference>
<evidence type="ECO:0000256" key="1">
    <source>
        <dbReference type="SAM" id="MobiDB-lite"/>
    </source>
</evidence>
<keyword evidence="2" id="KW-0378">Hydrolase</keyword>
<sequence>MGFIQAFTGALGGTFADQWLDFLTVPSGIAPTAALFPAVSKGTNAGRGQNTKGSESIISNGSKIVVPPGYGLITMEDGRTTGLITEPGGYIWASGDPNSRSVFAGNGIIASTVSTTWERFKFGGQPGSQQLAMFVSLKELPNNRFGTQSEIYWDDRYMNAQVGAVARGSYTMKIVDPLLFVHNWVPARHLQPNAQPFDFTDMSNDAADQLFREVVASLAAAFSKYTNDEDKDHRITRIQQDSMGLAQALGAAVEENYRWAADRGLVIVKVAMESIEYDEDTRRLLSDVKKADALSGDRSRSFASQAFARGVESAGQNGGGAGLAMMGMGAGALGGMAAPTNQTPFAGAQQGQQQAAPQQDGGAGQAQGGQTQGGQADGSQSGEDPVAKLAQFKQMLDQGLISQEDYDAAKNRALGL</sequence>
<keyword evidence="2" id="KW-0645">Protease</keyword>
<evidence type="ECO:0000313" key="3">
    <source>
        <dbReference type="Proteomes" id="UP000568050"/>
    </source>
</evidence>
<dbReference type="InterPro" id="IPR033880">
    <property type="entry name" value="SPFH_YdjI"/>
</dbReference>
<proteinExistence type="predicted"/>
<feature type="compositionally biased region" description="Low complexity" evidence="1">
    <location>
        <begin position="340"/>
        <end position="360"/>
    </location>
</feature>